<evidence type="ECO:0000313" key="4">
    <source>
        <dbReference type="EMBL" id="CAB4196063.1"/>
    </source>
</evidence>
<name>A0A6J5Q9V7_9CAUD</name>
<dbReference type="EMBL" id="LR797012">
    <property type="protein sequence ID" value="CAB4181079.1"/>
    <property type="molecule type" value="Genomic_DNA"/>
</dbReference>
<evidence type="ECO:0000313" key="2">
    <source>
        <dbReference type="EMBL" id="CAB4168638.1"/>
    </source>
</evidence>
<accession>A0A6J5Q9V7</accession>
<evidence type="ECO:0000313" key="1">
    <source>
        <dbReference type="EMBL" id="CAB4156022.1"/>
    </source>
</evidence>
<dbReference type="EMBL" id="LR796833">
    <property type="protein sequence ID" value="CAB4168638.1"/>
    <property type="molecule type" value="Genomic_DNA"/>
</dbReference>
<protein>
    <submittedName>
        <fullName evidence="3">Uncharacterized protein</fullName>
    </submittedName>
</protein>
<reference evidence="3" key="1">
    <citation type="submission" date="2020-05" db="EMBL/GenBank/DDBJ databases">
        <authorList>
            <person name="Chiriac C."/>
            <person name="Salcher M."/>
            <person name="Ghai R."/>
            <person name="Kavagutti S V."/>
        </authorList>
    </citation>
    <scope>NUCLEOTIDE SEQUENCE</scope>
</reference>
<proteinExistence type="predicted"/>
<sequence length="69" mass="8079">MIMSEKLKEFLDNIDRAKFRSGFDTQDWTDLFDERAAICEHDGGLVSTTAEDIAYWSCVDEWRRQKSLS</sequence>
<evidence type="ECO:0000313" key="5">
    <source>
        <dbReference type="EMBL" id="CAB4210977.1"/>
    </source>
</evidence>
<dbReference type="EMBL" id="LR797249">
    <property type="protein sequence ID" value="CAB4196063.1"/>
    <property type="molecule type" value="Genomic_DNA"/>
</dbReference>
<dbReference type="EMBL" id="LR796633">
    <property type="protein sequence ID" value="CAB4156022.1"/>
    <property type="molecule type" value="Genomic_DNA"/>
</dbReference>
<gene>
    <name evidence="3" type="ORF">UFOVP1069_14</name>
    <name evidence="4" type="ORF">UFOVP1301_53</name>
    <name evidence="5" type="ORF">UFOVP1415_61</name>
    <name evidence="1" type="ORF">UFOVP663_38</name>
    <name evidence="2" type="ORF">UFOVP894_14</name>
</gene>
<dbReference type="EMBL" id="LR797372">
    <property type="protein sequence ID" value="CAB4210977.1"/>
    <property type="molecule type" value="Genomic_DNA"/>
</dbReference>
<evidence type="ECO:0000313" key="3">
    <source>
        <dbReference type="EMBL" id="CAB4181079.1"/>
    </source>
</evidence>
<organism evidence="3">
    <name type="scientific">uncultured Caudovirales phage</name>
    <dbReference type="NCBI Taxonomy" id="2100421"/>
    <lineage>
        <taxon>Viruses</taxon>
        <taxon>Duplodnaviria</taxon>
        <taxon>Heunggongvirae</taxon>
        <taxon>Uroviricota</taxon>
        <taxon>Caudoviricetes</taxon>
        <taxon>Peduoviridae</taxon>
        <taxon>Maltschvirus</taxon>
        <taxon>Maltschvirus maltsch</taxon>
    </lineage>
</organism>